<feature type="transmembrane region" description="Helical" evidence="4">
    <location>
        <begin position="34"/>
        <end position="57"/>
    </location>
</feature>
<evidence type="ECO:0000256" key="1">
    <source>
        <dbReference type="ARBA" id="ARBA00022723"/>
    </source>
</evidence>
<reference evidence="5 6" key="1">
    <citation type="submission" date="2024-09" db="EMBL/GenBank/DDBJ databases">
        <authorList>
            <person name="Sun Q."/>
            <person name="Mori K."/>
        </authorList>
    </citation>
    <scope>NUCLEOTIDE SEQUENCE [LARGE SCALE GENOMIC DNA]</scope>
    <source>
        <strain evidence="5 6">JCM 3324</strain>
    </source>
</reference>
<keyword evidence="1" id="KW-0479">Metal-binding</keyword>
<keyword evidence="6" id="KW-1185">Reference proteome</keyword>
<accession>A0ABV5NEE6</accession>
<dbReference type="PROSITE" id="PS00518">
    <property type="entry name" value="ZF_RING_1"/>
    <property type="match status" value="1"/>
</dbReference>
<gene>
    <name evidence="5" type="ORF">ACFFR3_03960</name>
</gene>
<dbReference type="EMBL" id="JBHMCF010000003">
    <property type="protein sequence ID" value="MFB9468644.1"/>
    <property type="molecule type" value="Genomic_DNA"/>
</dbReference>
<keyword evidence="4" id="KW-0812">Transmembrane</keyword>
<keyword evidence="4" id="KW-0472">Membrane</keyword>
<sequence>MSCEHLVCAQCAHPVIEGRCPLCRANRERMHNHGFAGLSPALIGLLLVALLLLTLAAEHLLLGA</sequence>
<dbReference type="InterPro" id="IPR017907">
    <property type="entry name" value="Znf_RING_CS"/>
</dbReference>
<dbReference type="SUPFAM" id="SSF57850">
    <property type="entry name" value="RING/U-box"/>
    <property type="match status" value="1"/>
</dbReference>
<keyword evidence="3" id="KW-0862">Zinc</keyword>
<keyword evidence="2" id="KW-0863">Zinc-finger</keyword>
<proteinExistence type="predicted"/>
<organism evidence="5 6">
    <name type="scientific">Nonomuraea salmonea</name>
    <dbReference type="NCBI Taxonomy" id="46181"/>
    <lineage>
        <taxon>Bacteria</taxon>
        <taxon>Bacillati</taxon>
        <taxon>Actinomycetota</taxon>
        <taxon>Actinomycetes</taxon>
        <taxon>Streptosporangiales</taxon>
        <taxon>Streptosporangiaceae</taxon>
        <taxon>Nonomuraea</taxon>
    </lineage>
</organism>
<name>A0ABV5NEE6_9ACTN</name>
<dbReference type="RefSeq" id="WP_364365386.1">
    <property type="nucleotide sequence ID" value="NZ_JBHMCF010000003.1"/>
</dbReference>
<evidence type="ECO:0000313" key="5">
    <source>
        <dbReference type="EMBL" id="MFB9468644.1"/>
    </source>
</evidence>
<comment type="caution">
    <text evidence="5">The sequence shown here is derived from an EMBL/GenBank/DDBJ whole genome shotgun (WGS) entry which is preliminary data.</text>
</comment>
<keyword evidence="4" id="KW-1133">Transmembrane helix</keyword>
<evidence type="ECO:0008006" key="7">
    <source>
        <dbReference type="Google" id="ProtNLM"/>
    </source>
</evidence>
<protein>
    <recommendedName>
        <fullName evidence="7">RING-type domain-containing protein</fullName>
    </recommendedName>
</protein>
<evidence type="ECO:0000256" key="4">
    <source>
        <dbReference type="SAM" id="Phobius"/>
    </source>
</evidence>
<evidence type="ECO:0000256" key="2">
    <source>
        <dbReference type="ARBA" id="ARBA00022771"/>
    </source>
</evidence>
<evidence type="ECO:0000256" key="3">
    <source>
        <dbReference type="ARBA" id="ARBA00022833"/>
    </source>
</evidence>
<dbReference type="Proteomes" id="UP001589568">
    <property type="component" value="Unassembled WGS sequence"/>
</dbReference>
<evidence type="ECO:0000313" key="6">
    <source>
        <dbReference type="Proteomes" id="UP001589568"/>
    </source>
</evidence>